<keyword evidence="4 9" id="KW-0032">Aminotransferase</keyword>
<dbReference type="Proteomes" id="UP000283841">
    <property type="component" value="Unassembled WGS sequence"/>
</dbReference>
<evidence type="ECO:0000256" key="3">
    <source>
        <dbReference type="ARBA" id="ARBA00012748"/>
    </source>
</evidence>
<sequence length="406" mass="43890">MKPAHFSLEKAIRPNILVSPKFITSTSDELQARSKILLDANENSSGTCLESLTKVNNDGDTDHLLGSIFAGATPLNRYPSASQAKLKSLIADSKKQWGITKEMICLGTGAADIIDLVIRVTCRPGLDAILVTPPTFGLYMFRAALNQADTVPCPLDASFNLKLKEVYKELDNNPNVKLVFLASPGNPTGTLIPLEDIQAVLDYPGFNGYVVVDEAYIDYANHPDTATSLNLFSEYANLIVIQTFSKGPGLAGLRLGIAFAHPETIKMLDKVQVPYCIPTTTSILAQAGMSPNGRRSQKLLVQKVVANQESLTRALTEPSMAELGIGKPLGAGEANFILLPILSRTSNAPDSMRAELTAQKLQEDYGISVRYVGMMPHCEGCLRITVGTDQENGELVKGLMKILPEI</sequence>
<dbReference type="Gene3D" id="3.40.640.10">
    <property type="entry name" value="Type I PLP-dependent aspartate aminotransferase-like (Major domain)"/>
    <property type="match status" value="1"/>
</dbReference>
<evidence type="ECO:0000259" key="8">
    <source>
        <dbReference type="Pfam" id="PF00155"/>
    </source>
</evidence>
<dbReference type="InterPro" id="IPR015424">
    <property type="entry name" value="PyrdxlP-dep_Trfase"/>
</dbReference>
<feature type="domain" description="Aminotransferase class I/classII large" evidence="8">
    <location>
        <begin position="34"/>
        <end position="397"/>
    </location>
</feature>
<name>A0A443HU52_BYSSP</name>
<comment type="cofactor">
    <cofactor evidence="1">
        <name>pyridoxal 5'-phosphate</name>
        <dbReference type="ChEBI" id="CHEBI:597326"/>
    </cofactor>
</comment>
<dbReference type="STRING" id="264951.A0A443HU52"/>
<dbReference type="InterPro" id="IPR015422">
    <property type="entry name" value="PyrdxlP-dep_Trfase_small"/>
</dbReference>
<dbReference type="Pfam" id="PF00155">
    <property type="entry name" value="Aminotran_1_2"/>
    <property type="match status" value="1"/>
</dbReference>
<protein>
    <recommendedName>
        <fullName evidence="3">histidinol-phosphate transaminase</fullName>
        <ecNumber evidence="3">2.6.1.9</ecNumber>
    </recommendedName>
</protein>
<evidence type="ECO:0000256" key="1">
    <source>
        <dbReference type="ARBA" id="ARBA00001933"/>
    </source>
</evidence>
<dbReference type="VEuPathDB" id="FungiDB:C8Q69DRAFT_417152"/>
<evidence type="ECO:0000256" key="6">
    <source>
        <dbReference type="ARBA" id="ARBA00022898"/>
    </source>
</evidence>
<dbReference type="GeneID" id="39597636"/>
<evidence type="ECO:0000313" key="9">
    <source>
        <dbReference type="EMBL" id="RWQ95348.1"/>
    </source>
</evidence>
<dbReference type="PANTHER" id="PTHR42885">
    <property type="entry name" value="HISTIDINOL-PHOSPHATE AMINOTRANSFERASE-RELATED"/>
    <property type="match status" value="1"/>
</dbReference>
<evidence type="ECO:0000256" key="4">
    <source>
        <dbReference type="ARBA" id="ARBA00022576"/>
    </source>
</evidence>
<dbReference type="GO" id="GO:0030170">
    <property type="term" value="F:pyridoxal phosphate binding"/>
    <property type="evidence" value="ECO:0007669"/>
    <property type="project" value="InterPro"/>
</dbReference>
<dbReference type="CDD" id="cd00609">
    <property type="entry name" value="AAT_like"/>
    <property type="match status" value="1"/>
</dbReference>
<keyword evidence="10" id="KW-1185">Reference proteome</keyword>
<proteinExistence type="predicted"/>
<dbReference type="GO" id="GO:0004400">
    <property type="term" value="F:histidinol-phosphate transaminase activity"/>
    <property type="evidence" value="ECO:0007669"/>
    <property type="project" value="UniProtKB-EC"/>
</dbReference>
<dbReference type="EC" id="2.6.1.9" evidence="3"/>
<dbReference type="PANTHER" id="PTHR42885:SF2">
    <property type="entry name" value="HISTIDINOL-PHOSPHATE AMINOTRANSFERASE"/>
    <property type="match status" value="1"/>
</dbReference>
<gene>
    <name evidence="9" type="ORF">C8Q69DRAFT_417152</name>
</gene>
<evidence type="ECO:0000256" key="5">
    <source>
        <dbReference type="ARBA" id="ARBA00022679"/>
    </source>
</evidence>
<comment type="caution">
    <text evidence="9">The sequence shown here is derived from an EMBL/GenBank/DDBJ whole genome shotgun (WGS) entry which is preliminary data.</text>
</comment>
<comment type="pathway">
    <text evidence="2">Amino-acid biosynthesis; L-histidine biosynthesis; L-histidine from 5-phospho-alpha-D-ribose 1-diphosphate: step 7/9.</text>
</comment>
<keyword evidence="6" id="KW-0663">Pyridoxal phosphate</keyword>
<organism evidence="9 10">
    <name type="scientific">Byssochlamys spectabilis</name>
    <name type="common">Paecilomyces variotii</name>
    <dbReference type="NCBI Taxonomy" id="264951"/>
    <lineage>
        <taxon>Eukaryota</taxon>
        <taxon>Fungi</taxon>
        <taxon>Dikarya</taxon>
        <taxon>Ascomycota</taxon>
        <taxon>Pezizomycotina</taxon>
        <taxon>Eurotiomycetes</taxon>
        <taxon>Eurotiomycetidae</taxon>
        <taxon>Eurotiales</taxon>
        <taxon>Thermoascaceae</taxon>
        <taxon>Paecilomyces</taxon>
    </lineage>
</organism>
<dbReference type="AlphaFoldDB" id="A0A443HU52"/>
<evidence type="ECO:0000256" key="7">
    <source>
        <dbReference type="ARBA" id="ARBA00047481"/>
    </source>
</evidence>
<evidence type="ECO:0000256" key="2">
    <source>
        <dbReference type="ARBA" id="ARBA00005011"/>
    </source>
</evidence>
<reference evidence="9 10" key="1">
    <citation type="journal article" date="2018" name="Front. Microbiol.">
        <title>Genomic and genetic insights into a cosmopolitan fungus, Paecilomyces variotii (Eurotiales).</title>
        <authorList>
            <person name="Urquhart A.S."/>
            <person name="Mondo S.J."/>
            <person name="Makela M.R."/>
            <person name="Hane J.K."/>
            <person name="Wiebenga A."/>
            <person name="He G."/>
            <person name="Mihaltcheva S."/>
            <person name="Pangilinan J."/>
            <person name="Lipzen A."/>
            <person name="Barry K."/>
            <person name="de Vries R.P."/>
            <person name="Grigoriev I.V."/>
            <person name="Idnurm A."/>
        </authorList>
    </citation>
    <scope>NUCLEOTIDE SEQUENCE [LARGE SCALE GENOMIC DNA]</scope>
    <source>
        <strain evidence="9 10">CBS 101075</strain>
    </source>
</reference>
<evidence type="ECO:0000313" key="10">
    <source>
        <dbReference type="Proteomes" id="UP000283841"/>
    </source>
</evidence>
<dbReference type="SUPFAM" id="SSF53383">
    <property type="entry name" value="PLP-dependent transferases"/>
    <property type="match status" value="1"/>
</dbReference>
<dbReference type="RefSeq" id="XP_028484993.1">
    <property type="nucleotide sequence ID" value="XM_028628359.1"/>
</dbReference>
<dbReference type="InterPro" id="IPR004839">
    <property type="entry name" value="Aminotransferase_I/II_large"/>
</dbReference>
<dbReference type="EMBL" id="RCNU01000005">
    <property type="protein sequence ID" value="RWQ95348.1"/>
    <property type="molecule type" value="Genomic_DNA"/>
</dbReference>
<accession>A0A443HU52</accession>
<dbReference type="Gene3D" id="3.90.1150.10">
    <property type="entry name" value="Aspartate Aminotransferase, domain 1"/>
    <property type="match status" value="1"/>
</dbReference>
<dbReference type="InterPro" id="IPR015421">
    <property type="entry name" value="PyrdxlP-dep_Trfase_major"/>
</dbReference>
<comment type="catalytic activity">
    <reaction evidence="7">
        <text>L-histidinol phosphate + 2-oxoglutarate = 3-(imidazol-4-yl)-2-oxopropyl phosphate + L-glutamate</text>
        <dbReference type="Rhea" id="RHEA:23744"/>
        <dbReference type="ChEBI" id="CHEBI:16810"/>
        <dbReference type="ChEBI" id="CHEBI:29985"/>
        <dbReference type="ChEBI" id="CHEBI:57766"/>
        <dbReference type="ChEBI" id="CHEBI:57980"/>
        <dbReference type="EC" id="2.6.1.9"/>
    </reaction>
</comment>
<keyword evidence="5 9" id="KW-0808">Transferase</keyword>